<dbReference type="EMBL" id="ACPB03022881">
    <property type="status" value="NOT_ANNOTATED_CDS"/>
    <property type="molecule type" value="Genomic_DNA"/>
</dbReference>
<evidence type="ECO:0000256" key="2">
    <source>
        <dbReference type="ARBA" id="ARBA00013164"/>
    </source>
</evidence>
<evidence type="ECO:0000256" key="5">
    <source>
        <dbReference type="ARBA" id="ARBA00022840"/>
    </source>
</evidence>
<feature type="domain" description="Aminoacyl-tRNA synthetase class Ia" evidence="9">
    <location>
        <begin position="19"/>
        <end position="185"/>
    </location>
</feature>
<proteinExistence type="inferred from homology"/>
<dbReference type="Gene3D" id="3.40.50.620">
    <property type="entry name" value="HUPs"/>
    <property type="match status" value="1"/>
</dbReference>
<keyword evidence="6" id="KW-0648">Protein biosynthesis</keyword>
<dbReference type="InterPro" id="IPR004493">
    <property type="entry name" value="Leu-tRNA-synth_Ia_arc/euk"/>
</dbReference>
<accession>T1HFE1</accession>
<dbReference type="PROSITE" id="PS00178">
    <property type="entry name" value="AA_TRNA_LIGASE_I"/>
    <property type="match status" value="1"/>
</dbReference>
<keyword evidence="7" id="KW-0030">Aminoacyl-tRNA synthetase</keyword>
<evidence type="ECO:0000256" key="6">
    <source>
        <dbReference type="ARBA" id="ARBA00022917"/>
    </source>
</evidence>
<evidence type="ECO:0000313" key="10">
    <source>
        <dbReference type="EnsemblMetazoa" id="RPRC002763-PA"/>
    </source>
</evidence>
<evidence type="ECO:0000256" key="8">
    <source>
        <dbReference type="ARBA" id="ARBA00030520"/>
    </source>
</evidence>
<keyword evidence="4" id="KW-0547">Nucleotide-binding</keyword>
<dbReference type="PANTHER" id="PTHR45794">
    <property type="entry name" value="LEUCYL-TRNA SYNTHETASE"/>
    <property type="match status" value="1"/>
</dbReference>
<dbReference type="InterPro" id="IPR009008">
    <property type="entry name" value="Val/Leu/Ile-tRNA-synth_edit"/>
</dbReference>
<dbReference type="InterPro" id="IPR001412">
    <property type="entry name" value="aa-tRNA-synth_I_CS"/>
</dbReference>
<dbReference type="VEuPathDB" id="VectorBase:RPRC002763"/>
<evidence type="ECO:0000256" key="4">
    <source>
        <dbReference type="ARBA" id="ARBA00022741"/>
    </source>
</evidence>
<reference evidence="10" key="1">
    <citation type="submission" date="2015-05" db="UniProtKB">
        <authorList>
            <consortium name="EnsemblMetazoa"/>
        </authorList>
    </citation>
    <scope>IDENTIFICATION</scope>
</reference>
<dbReference type="STRING" id="13249.T1HFE1"/>
<dbReference type="eggNOG" id="KOG0437">
    <property type="taxonomic scope" value="Eukaryota"/>
</dbReference>
<dbReference type="InParanoid" id="T1HFE1"/>
<evidence type="ECO:0000259" key="9">
    <source>
        <dbReference type="Pfam" id="PF00133"/>
    </source>
</evidence>
<dbReference type="GO" id="GO:0002161">
    <property type="term" value="F:aminoacyl-tRNA deacylase activity"/>
    <property type="evidence" value="ECO:0007669"/>
    <property type="project" value="InterPro"/>
</dbReference>
<dbReference type="SUPFAM" id="SSF50677">
    <property type="entry name" value="ValRS/IleRS/LeuRS editing domain"/>
    <property type="match status" value="1"/>
</dbReference>
<dbReference type="EC" id="6.1.1.4" evidence="2"/>
<dbReference type="InterPro" id="IPR002300">
    <property type="entry name" value="aa-tRNA-synth_Ia"/>
</dbReference>
<keyword evidence="3" id="KW-0436">Ligase</keyword>
<keyword evidence="5" id="KW-0067">ATP-binding</keyword>
<dbReference type="SUPFAM" id="SSF52374">
    <property type="entry name" value="Nucleotidylyl transferase"/>
    <property type="match status" value="1"/>
</dbReference>
<dbReference type="EMBL" id="ACPB03022879">
    <property type="status" value="NOT_ANNOTATED_CDS"/>
    <property type="molecule type" value="Genomic_DNA"/>
</dbReference>
<keyword evidence="11" id="KW-1185">Reference proteome</keyword>
<dbReference type="Gene3D" id="3.90.740.10">
    <property type="entry name" value="Valyl/Leucyl/Isoleucyl-tRNA synthetase, editing domain"/>
    <property type="match status" value="1"/>
</dbReference>
<name>T1HFE1_RHOPR</name>
<dbReference type="InterPro" id="IPR014729">
    <property type="entry name" value="Rossmann-like_a/b/a_fold"/>
</dbReference>
<evidence type="ECO:0000256" key="7">
    <source>
        <dbReference type="ARBA" id="ARBA00023146"/>
    </source>
</evidence>
<organism evidence="10 11">
    <name type="scientific">Rhodnius prolixus</name>
    <name type="common">Triatomid bug</name>
    <dbReference type="NCBI Taxonomy" id="13249"/>
    <lineage>
        <taxon>Eukaryota</taxon>
        <taxon>Metazoa</taxon>
        <taxon>Ecdysozoa</taxon>
        <taxon>Arthropoda</taxon>
        <taxon>Hexapoda</taxon>
        <taxon>Insecta</taxon>
        <taxon>Pterygota</taxon>
        <taxon>Neoptera</taxon>
        <taxon>Paraneoptera</taxon>
        <taxon>Hemiptera</taxon>
        <taxon>Heteroptera</taxon>
        <taxon>Panheteroptera</taxon>
        <taxon>Cimicomorpha</taxon>
        <taxon>Reduviidae</taxon>
        <taxon>Triatominae</taxon>
        <taxon>Rhodnius</taxon>
    </lineage>
</organism>
<dbReference type="OMA" id="ERWIISE"/>
<dbReference type="AlphaFoldDB" id="T1HFE1"/>
<dbReference type="Pfam" id="PF00133">
    <property type="entry name" value="tRNA-synt_1"/>
    <property type="match status" value="1"/>
</dbReference>
<dbReference type="EMBL" id="ACPB03022880">
    <property type="status" value="NOT_ANNOTATED_CDS"/>
    <property type="molecule type" value="Genomic_DNA"/>
</dbReference>
<protein>
    <recommendedName>
        <fullName evidence="2">leucine--tRNA ligase</fullName>
        <ecNumber evidence="2">6.1.1.4</ecNumber>
    </recommendedName>
    <alternativeName>
        <fullName evidence="8">Leucyl-tRNA synthetase</fullName>
    </alternativeName>
</protein>
<evidence type="ECO:0000256" key="1">
    <source>
        <dbReference type="ARBA" id="ARBA00005594"/>
    </source>
</evidence>
<evidence type="ECO:0000256" key="3">
    <source>
        <dbReference type="ARBA" id="ARBA00022598"/>
    </source>
</evidence>
<sequence length="305" mass="35471">MEEKRRIIVQQFQHLERRIQQNWEENKVFELDAPKIKEPTENKLFVTFPFPYMNGRLHLGHSFSLSKCEFAVRYNRLKGKRCLFPFAFHCSGIPIKACADKLKKELKEYGFPPQFPTDIPLQADGYTDEGEITKDKSKGKKVDWRRTFITTDVNPYFSSFVQWQFIRLRDAQKVKYGTRYTIFCERDGQPCMDHDRASGEGVGPQEYTVILLKLLGPYPSKLSELRGRPIYLAATSHRLETLYGQTNCWIHPNLSYICFESKFGMCICTKRAARNMAFQGLAMEYGKIGHYIELKGEIALLCICV</sequence>
<evidence type="ECO:0000313" key="11">
    <source>
        <dbReference type="Proteomes" id="UP000015103"/>
    </source>
</evidence>
<comment type="similarity">
    <text evidence="1">Belongs to the class-I aminoacyl-tRNA synthetase family.</text>
</comment>
<dbReference type="GO" id="GO:0006429">
    <property type="term" value="P:leucyl-tRNA aminoacylation"/>
    <property type="evidence" value="ECO:0007669"/>
    <property type="project" value="InterPro"/>
</dbReference>
<dbReference type="GO" id="GO:0005524">
    <property type="term" value="F:ATP binding"/>
    <property type="evidence" value="ECO:0007669"/>
    <property type="project" value="UniProtKB-KW"/>
</dbReference>
<dbReference type="HOGENOM" id="CLU_066567_0_0_1"/>
<dbReference type="EnsemblMetazoa" id="RPRC002763-RA">
    <property type="protein sequence ID" value="RPRC002763-PA"/>
    <property type="gene ID" value="RPRC002763"/>
</dbReference>
<dbReference type="PANTHER" id="PTHR45794:SF1">
    <property type="entry name" value="LEUCINE--TRNA LIGASE, CYTOPLASMIC"/>
    <property type="match status" value="1"/>
</dbReference>
<dbReference type="GO" id="GO:0004823">
    <property type="term" value="F:leucine-tRNA ligase activity"/>
    <property type="evidence" value="ECO:0007669"/>
    <property type="project" value="UniProtKB-EC"/>
</dbReference>
<dbReference type="Proteomes" id="UP000015103">
    <property type="component" value="Unassembled WGS sequence"/>
</dbReference>